<dbReference type="InterPro" id="IPR003653">
    <property type="entry name" value="Peptidase_C48_C"/>
</dbReference>
<dbReference type="Pfam" id="PF03221">
    <property type="entry name" value="HTH_Tnp_Tc5"/>
    <property type="match status" value="1"/>
</dbReference>
<sequence>MEGRTPNHTIAERIEFLVALEGNKWSQEEASERFGIPRTTLLGYIAAKDDLFSTESDPWSRCVARPGLPPPTESSEALIVALVKQRDSAGIPLCRGEIIDESASVIPGLKGKSTSAQNSWLTRFIARHKLASHIRRYPNKSKGKGSGEDMQAIKRRKLALDNMSGLPEKPQVDVSSLPEKPQVDVSSLPGKNQVDVSSLPEKPQVDVSSLPEKNTSTCRVYPKTPKSTCRVYPKTPKSTCRTGGACVTKSSHQQADSPLVCETMAPCFRPDQEVYNLQVTERDLESFEPKEWLNDTVISYFIREFIDAHSSTYNFDGQLFGSIFMAYKTNKRNMAKTHEAVRGITATFPYAKYTTILIPICMGAHWSFVIMQNPVLAIDGLTPAMLHVDSLQYHDTGRIERALCGYFRKEALQKYNIKKITYKSTRQSYVQNVS</sequence>
<evidence type="ECO:0000313" key="9">
    <source>
        <dbReference type="EMBL" id="GMF81916.1"/>
    </source>
</evidence>
<dbReference type="PANTHER" id="PTHR46915:SF2">
    <property type="entry name" value="UBIQUITIN-LIKE PROTEASE 4"/>
    <property type="match status" value="1"/>
</dbReference>
<feature type="region of interest" description="Disordered" evidence="6">
    <location>
        <begin position="160"/>
        <end position="219"/>
    </location>
</feature>
<name>A0A9W6YGW4_9STRA</name>
<dbReference type="InterPro" id="IPR038765">
    <property type="entry name" value="Papain-like_cys_pep_sf"/>
</dbReference>
<dbReference type="GO" id="GO:0016926">
    <property type="term" value="P:protein desumoylation"/>
    <property type="evidence" value="ECO:0007669"/>
    <property type="project" value="UniProtKB-ARBA"/>
</dbReference>
<organism evidence="9 10">
    <name type="scientific">Phytophthora fragariaefolia</name>
    <dbReference type="NCBI Taxonomy" id="1490495"/>
    <lineage>
        <taxon>Eukaryota</taxon>
        <taxon>Sar</taxon>
        <taxon>Stramenopiles</taxon>
        <taxon>Oomycota</taxon>
        <taxon>Peronosporomycetes</taxon>
        <taxon>Peronosporales</taxon>
        <taxon>Peronosporaceae</taxon>
        <taxon>Phytophthora</taxon>
    </lineage>
</organism>
<protein>
    <submittedName>
        <fullName evidence="9">Unnamed protein product</fullName>
    </submittedName>
</protein>
<feature type="domain" description="Ubiquitin-like protease family profile" evidence="7">
    <location>
        <begin position="277"/>
        <end position="434"/>
    </location>
</feature>
<dbReference type="SUPFAM" id="SSF54001">
    <property type="entry name" value="Cysteine proteinases"/>
    <property type="match status" value="1"/>
</dbReference>
<dbReference type="PROSITE" id="PS50600">
    <property type="entry name" value="ULP_PROTEASE"/>
    <property type="match status" value="1"/>
</dbReference>
<accession>A0A9W6YGW4</accession>
<dbReference type="OrthoDB" id="141857at2759"/>
<keyword evidence="3" id="KW-0378">Hydrolase</keyword>
<dbReference type="AlphaFoldDB" id="A0A9W6YGW4"/>
<comment type="caution">
    <text evidence="9">The sequence shown here is derived from an EMBL/GenBank/DDBJ whole genome shotgun (WGS) entry which is preliminary data.</text>
</comment>
<comment type="similarity">
    <text evidence="1">Belongs to the peptidase C48 family.</text>
</comment>
<evidence type="ECO:0000256" key="4">
    <source>
        <dbReference type="ARBA" id="ARBA00022807"/>
    </source>
</evidence>
<keyword evidence="10" id="KW-1185">Reference proteome</keyword>
<evidence type="ECO:0000313" key="10">
    <source>
        <dbReference type="Proteomes" id="UP001165121"/>
    </source>
</evidence>
<evidence type="ECO:0000259" key="7">
    <source>
        <dbReference type="PROSITE" id="PS50600"/>
    </source>
</evidence>
<dbReference type="PANTHER" id="PTHR46915">
    <property type="entry name" value="UBIQUITIN-LIKE PROTEASE 4-RELATED"/>
    <property type="match status" value="1"/>
</dbReference>
<proteinExistence type="inferred from homology"/>
<dbReference type="GO" id="GO:0008234">
    <property type="term" value="F:cysteine-type peptidase activity"/>
    <property type="evidence" value="ECO:0007669"/>
    <property type="project" value="UniProtKB-KW"/>
</dbReference>
<evidence type="ECO:0000256" key="1">
    <source>
        <dbReference type="ARBA" id="ARBA00005234"/>
    </source>
</evidence>
<evidence type="ECO:0000259" key="8">
    <source>
        <dbReference type="PROSITE" id="PS51253"/>
    </source>
</evidence>
<dbReference type="GO" id="GO:0003677">
    <property type="term" value="F:DNA binding"/>
    <property type="evidence" value="ECO:0007669"/>
    <property type="project" value="UniProtKB-KW"/>
</dbReference>
<evidence type="ECO:0000256" key="5">
    <source>
        <dbReference type="ARBA" id="ARBA00023125"/>
    </source>
</evidence>
<feature type="domain" description="HTH CENPB-type" evidence="8">
    <location>
        <begin position="63"/>
        <end position="134"/>
    </location>
</feature>
<keyword evidence="5" id="KW-0238">DNA-binding</keyword>
<dbReference type="EMBL" id="BSXT01010709">
    <property type="protein sequence ID" value="GMF81916.1"/>
    <property type="molecule type" value="Genomic_DNA"/>
</dbReference>
<gene>
    <name evidence="9" type="ORF">Pfra01_002877000</name>
</gene>
<evidence type="ECO:0000256" key="6">
    <source>
        <dbReference type="SAM" id="MobiDB-lite"/>
    </source>
</evidence>
<dbReference type="Proteomes" id="UP001165121">
    <property type="component" value="Unassembled WGS sequence"/>
</dbReference>
<dbReference type="PROSITE" id="PS51253">
    <property type="entry name" value="HTH_CENPB"/>
    <property type="match status" value="1"/>
</dbReference>
<dbReference type="Gene3D" id="3.40.395.10">
    <property type="entry name" value="Adenoviral Proteinase, Chain A"/>
    <property type="match status" value="1"/>
</dbReference>
<dbReference type="GO" id="GO:0006508">
    <property type="term" value="P:proteolysis"/>
    <property type="evidence" value="ECO:0007669"/>
    <property type="project" value="UniProtKB-KW"/>
</dbReference>
<reference evidence="9" key="1">
    <citation type="submission" date="2023-04" db="EMBL/GenBank/DDBJ databases">
        <title>Phytophthora fragariaefolia NBRC 109709.</title>
        <authorList>
            <person name="Ichikawa N."/>
            <person name="Sato H."/>
            <person name="Tonouchi N."/>
        </authorList>
    </citation>
    <scope>NUCLEOTIDE SEQUENCE</scope>
    <source>
        <strain evidence="9">NBRC 109709</strain>
    </source>
</reference>
<keyword evidence="4" id="KW-0788">Thiol protease</keyword>
<evidence type="ECO:0000256" key="3">
    <source>
        <dbReference type="ARBA" id="ARBA00022801"/>
    </source>
</evidence>
<dbReference type="InterPro" id="IPR006600">
    <property type="entry name" value="HTH_CenpB_DNA-bd_dom"/>
</dbReference>
<evidence type="ECO:0000256" key="2">
    <source>
        <dbReference type="ARBA" id="ARBA00022670"/>
    </source>
</evidence>
<keyword evidence="2" id="KW-0645">Protease</keyword>